<dbReference type="InterPro" id="IPR002656">
    <property type="entry name" value="Acyl_transf_3_dom"/>
</dbReference>
<feature type="transmembrane region" description="Helical" evidence="1">
    <location>
        <begin position="335"/>
        <end position="354"/>
    </location>
</feature>
<gene>
    <name evidence="3" type="ORF">DSM106972_041300</name>
</gene>
<keyword evidence="1" id="KW-1133">Transmembrane helix</keyword>
<keyword evidence="4" id="KW-1185">Reference proteome</keyword>
<dbReference type="PANTHER" id="PTHR23028">
    <property type="entry name" value="ACETYLTRANSFERASE"/>
    <property type="match status" value="1"/>
</dbReference>
<comment type="caution">
    <text evidence="3">The sequence shown here is derived from an EMBL/GenBank/DDBJ whole genome shotgun (WGS) entry which is preliminary data.</text>
</comment>
<feature type="transmembrane region" description="Helical" evidence="1">
    <location>
        <begin position="219"/>
        <end position="242"/>
    </location>
</feature>
<feature type="transmembrane region" description="Helical" evidence="1">
    <location>
        <begin position="185"/>
        <end position="207"/>
    </location>
</feature>
<dbReference type="Proteomes" id="UP000271624">
    <property type="component" value="Unassembled WGS sequence"/>
</dbReference>
<evidence type="ECO:0000313" key="4">
    <source>
        <dbReference type="Proteomes" id="UP000271624"/>
    </source>
</evidence>
<proteinExistence type="predicted"/>
<dbReference type="GO" id="GO:0016747">
    <property type="term" value="F:acyltransferase activity, transferring groups other than amino-acyl groups"/>
    <property type="evidence" value="ECO:0007669"/>
    <property type="project" value="InterPro"/>
</dbReference>
<organism evidence="3 4">
    <name type="scientific">Dulcicalothrix desertica PCC 7102</name>
    <dbReference type="NCBI Taxonomy" id="232991"/>
    <lineage>
        <taxon>Bacteria</taxon>
        <taxon>Bacillati</taxon>
        <taxon>Cyanobacteriota</taxon>
        <taxon>Cyanophyceae</taxon>
        <taxon>Nostocales</taxon>
        <taxon>Calotrichaceae</taxon>
        <taxon>Dulcicalothrix</taxon>
    </lineage>
</organism>
<keyword evidence="1" id="KW-0472">Membrane</keyword>
<accession>A0A433VGV9</accession>
<dbReference type="RefSeq" id="WP_233787427.1">
    <property type="nucleotide sequence ID" value="NZ_RSCL01000009.1"/>
</dbReference>
<dbReference type="AlphaFoldDB" id="A0A433VGV9"/>
<reference evidence="3" key="1">
    <citation type="submission" date="2018-12" db="EMBL/GenBank/DDBJ databases">
        <authorList>
            <person name="Will S."/>
            <person name="Neumann-Schaal M."/>
            <person name="Henke P."/>
        </authorList>
    </citation>
    <scope>NUCLEOTIDE SEQUENCE</scope>
    <source>
        <strain evidence="3">PCC 7102</strain>
    </source>
</reference>
<reference evidence="3" key="2">
    <citation type="journal article" date="2019" name="Genome Biol. Evol.">
        <title>Day and night: Metabolic profiles and evolutionary relationships of six axenic non-marine cyanobacteria.</title>
        <authorList>
            <person name="Will S.E."/>
            <person name="Henke P."/>
            <person name="Boedeker C."/>
            <person name="Huang S."/>
            <person name="Brinkmann H."/>
            <person name="Rohde M."/>
            <person name="Jarek M."/>
            <person name="Friedl T."/>
            <person name="Seufert S."/>
            <person name="Schumacher M."/>
            <person name="Overmann J."/>
            <person name="Neumann-Schaal M."/>
            <person name="Petersen J."/>
        </authorList>
    </citation>
    <scope>NUCLEOTIDE SEQUENCE [LARGE SCALE GENOMIC DNA]</scope>
    <source>
        <strain evidence="3">PCC 7102</strain>
    </source>
</reference>
<dbReference type="PANTHER" id="PTHR23028:SF53">
    <property type="entry name" value="ACYL_TRANSF_3 DOMAIN-CONTAINING PROTEIN"/>
    <property type="match status" value="1"/>
</dbReference>
<evidence type="ECO:0000259" key="2">
    <source>
        <dbReference type="Pfam" id="PF01757"/>
    </source>
</evidence>
<dbReference type="InterPro" id="IPR050879">
    <property type="entry name" value="Acyltransferase_3"/>
</dbReference>
<feature type="transmembrane region" description="Helical" evidence="1">
    <location>
        <begin position="161"/>
        <end position="178"/>
    </location>
</feature>
<dbReference type="GO" id="GO:0000271">
    <property type="term" value="P:polysaccharide biosynthetic process"/>
    <property type="evidence" value="ECO:0007669"/>
    <property type="project" value="TreeGrafter"/>
</dbReference>
<sequence length="405" mass="46763">MKVENISFTNQPINETSNKPDALLILRGFACLMVVIIHCSPPRNSIIYQNYDISWLMFSNGLVAVWIFFCLSGYLMGKAFYTHRYTLDIEGIIKFWKNRIIRICPLYYFTVFICALFVYPSILQTDNWGHFIRLLTFTYQPHMYVRSVPFNDALWSISTEIQFYLIVPFAYALFLKFVSNQKHAFIAITVIILTVALIKLGIYLSLYSQITNQLQYAFTYWYTPLLINLDVFLCGFLINPLIQYSKTQSVKPNLKILASCLLIILYLYTAHHFYAQELWGLPDRGAKGFRTSTTIFILQPLTALITCIFIYAFEKKVYNLYTQNGKLTFTAILKNPVRALEILGVLSYGIYVWHMPIINRVGANFASKLPIEQFYSTLVGTIFLSSVLATLTYYIVEAPGSKFKV</sequence>
<dbReference type="GO" id="GO:0016020">
    <property type="term" value="C:membrane"/>
    <property type="evidence" value="ECO:0007669"/>
    <property type="project" value="TreeGrafter"/>
</dbReference>
<evidence type="ECO:0000256" key="1">
    <source>
        <dbReference type="SAM" id="Phobius"/>
    </source>
</evidence>
<dbReference type="EMBL" id="RSCL01000009">
    <property type="protein sequence ID" value="RUT05309.1"/>
    <property type="molecule type" value="Genomic_DNA"/>
</dbReference>
<feature type="transmembrane region" description="Helical" evidence="1">
    <location>
        <begin position="294"/>
        <end position="314"/>
    </location>
</feature>
<feature type="transmembrane region" description="Helical" evidence="1">
    <location>
        <begin position="374"/>
        <end position="396"/>
    </location>
</feature>
<feature type="transmembrane region" description="Helical" evidence="1">
    <location>
        <begin position="21"/>
        <end position="41"/>
    </location>
</feature>
<dbReference type="Pfam" id="PF01757">
    <property type="entry name" value="Acyl_transf_3"/>
    <property type="match status" value="1"/>
</dbReference>
<feature type="transmembrane region" description="Helical" evidence="1">
    <location>
        <begin position="53"/>
        <end position="75"/>
    </location>
</feature>
<evidence type="ECO:0000313" key="3">
    <source>
        <dbReference type="EMBL" id="RUT05309.1"/>
    </source>
</evidence>
<feature type="transmembrane region" description="Helical" evidence="1">
    <location>
        <begin position="254"/>
        <end position="274"/>
    </location>
</feature>
<feature type="transmembrane region" description="Helical" evidence="1">
    <location>
        <begin position="106"/>
        <end position="123"/>
    </location>
</feature>
<protein>
    <recommendedName>
        <fullName evidence="2">Acyltransferase 3 domain-containing protein</fullName>
    </recommendedName>
</protein>
<feature type="domain" description="Acyltransferase 3" evidence="2">
    <location>
        <begin position="25"/>
        <end position="389"/>
    </location>
</feature>
<keyword evidence="1" id="KW-0812">Transmembrane</keyword>
<name>A0A433VGV9_9CYAN</name>